<dbReference type="KEGG" id="same:SAMCFNEI73_Ch1764"/>
<reference evidence="1 2" key="1">
    <citation type="submission" date="2015-10" db="EMBL/GenBank/DDBJ databases">
        <title>Genomic differences between typical nodule nitrogen-fixing rhizobial strains and those coming from bean seeds.</title>
        <authorList>
            <person name="Peralta H."/>
            <person name="Aguilar-Vera A."/>
            <person name="Diaz R."/>
            <person name="Mora Y."/>
            <person name="Martinez-Batallar G."/>
            <person name="Salazar E."/>
            <person name="Vargas-Lagunas C."/>
            <person name="Encarnacion S."/>
            <person name="Girard L."/>
            <person name="Mora J."/>
        </authorList>
    </citation>
    <scope>NUCLEOTIDE SEQUENCE [LARGE SCALE GENOMIC DNA]</scope>
    <source>
        <strain evidence="1 2">CFNEI 73</strain>
    </source>
</reference>
<dbReference type="AlphaFoldDB" id="A0A1L3LLY7"/>
<name>A0A1L3LLY7_9HYPH</name>
<dbReference type="RefSeq" id="WP_064253622.1">
    <property type="nucleotide sequence ID" value="NZ_CP013107.1"/>
</dbReference>
<gene>
    <name evidence="1" type="ORF">SAMCFNEI73_Ch1764</name>
</gene>
<organism evidence="1 2">
    <name type="scientific">Sinorhizobium americanum</name>
    <dbReference type="NCBI Taxonomy" id="194963"/>
    <lineage>
        <taxon>Bacteria</taxon>
        <taxon>Pseudomonadati</taxon>
        <taxon>Pseudomonadota</taxon>
        <taxon>Alphaproteobacteria</taxon>
        <taxon>Hyphomicrobiales</taxon>
        <taxon>Rhizobiaceae</taxon>
        <taxon>Sinorhizobium/Ensifer group</taxon>
        <taxon>Sinorhizobium</taxon>
    </lineage>
</organism>
<evidence type="ECO:0000313" key="1">
    <source>
        <dbReference type="EMBL" id="APG91056.1"/>
    </source>
</evidence>
<accession>A0A1L3LLY7</accession>
<dbReference type="OrthoDB" id="110418at2"/>
<proteinExistence type="predicted"/>
<evidence type="ECO:0000313" key="2">
    <source>
        <dbReference type="Proteomes" id="UP000182306"/>
    </source>
</evidence>
<dbReference type="STRING" id="194963.SAMCFNEI73_Ch1764"/>
<sequence>MRHQPEDLADALARDSKRFFGGDLFAVVIMPDGTGFHCVPAGESMDAERLSRDEMIEKLIELFGPSAFRTN</sequence>
<keyword evidence="2" id="KW-1185">Reference proteome</keyword>
<dbReference type="Proteomes" id="UP000182306">
    <property type="component" value="Chromosome"/>
</dbReference>
<protein>
    <submittedName>
        <fullName evidence="1">Uncharacterized protein</fullName>
    </submittedName>
</protein>
<dbReference type="EMBL" id="CP013107">
    <property type="protein sequence ID" value="APG91056.1"/>
    <property type="molecule type" value="Genomic_DNA"/>
</dbReference>